<feature type="compositionally biased region" description="Polar residues" evidence="3">
    <location>
        <begin position="109"/>
        <end position="121"/>
    </location>
</feature>
<proteinExistence type="predicted"/>
<dbReference type="AlphaFoldDB" id="A0ABD0WA30"/>
<evidence type="ECO:0000256" key="1">
    <source>
        <dbReference type="ARBA" id="ARBA00022771"/>
    </source>
</evidence>
<comment type="caution">
    <text evidence="5">The sequence shown here is derived from an EMBL/GenBank/DDBJ whole genome shotgun (WGS) entry which is preliminary data.</text>
</comment>
<dbReference type="Proteomes" id="UP001557470">
    <property type="component" value="Unassembled WGS sequence"/>
</dbReference>
<evidence type="ECO:0000256" key="2">
    <source>
        <dbReference type="ARBA" id="ARBA00022833"/>
    </source>
</evidence>
<dbReference type="PANTHER" id="PTHR14555">
    <property type="entry name" value="MYELIN-ASSOCIATED OLIGODENDROCYTIC BASIC PROTEIN MOBP -RELATED"/>
    <property type="match status" value="1"/>
</dbReference>
<feature type="compositionally biased region" description="Basic and acidic residues" evidence="3">
    <location>
        <begin position="17"/>
        <end position="26"/>
    </location>
</feature>
<protein>
    <recommendedName>
        <fullName evidence="4">Rab effector MyRIP/Melanophilin domain-containing protein</fullName>
    </recommendedName>
</protein>
<gene>
    <name evidence="5" type="ORF">UPYG_G00297380</name>
</gene>
<dbReference type="EMBL" id="JAGEUA010000009">
    <property type="protein sequence ID" value="KAL0966608.1"/>
    <property type="molecule type" value="Genomic_DNA"/>
</dbReference>
<evidence type="ECO:0000256" key="3">
    <source>
        <dbReference type="SAM" id="MobiDB-lite"/>
    </source>
</evidence>
<keyword evidence="2" id="KW-0862">Zinc</keyword>
<evidence type="ECO:0000259" key="4">
    <source>
        <dbReference type="Pfam" id="PF04698"/>
    </source>
</evidence>
<dbReference type="InterPro" id="IPR051745">
    <property type="entry name" value="Intracell_Transport_Effector"/>
</dbReference>
<name>A0ABD0WA30_UMBPY</name>
<accession>A0ABD0WA30</accession>
<feature type="compositionally biased region" description="Basic and acidic residues" evidence="3">
    <location>
        <begin position="163"/>
        <end position="178"/>
    </location>
</feature>
<evidence type="ECO:0000313" key="5">
    <source>
        <dbReference type="EMBL" id="KAL0966608.1"/>
    </source>
</evidence>
<keyword evidence="1" id="KW-0863">Zinc-finger</keyword>
<sequence>MDGEIREELEVEEELTNTEKEQREEYTNNIQDGETGLRLVKEVDDVVLDKMLMLEKLSDTPGPLEETGPGGRDGGKDGEIEERIDTWDQTVDRVEQAGERVREKEEQTQTETSPQNLPQSLNDRDEHESELTENKRAEEVEEDSSKIVERGGYEGGEGGTQRSEVREVLWEVKESFEESRDDEENNETQDQRPKKTEESATCVQEEILSSLEIQNRYSVVSLRSITTEVLKVLNATEDILQGVEGGDYNAVPSTTPTLPPNTDPKRMDEELSRLEENVYVAASAAYGLEAELGDLEECARAVGGATSDLELSYLEEQVASAAAQVHQSDLQVSDIAARITALKNAGLNVVPRTASPSLRKSPR</sequence>
<dbReference type="PANTHER" id="PTHR14555:SF6">
    <property type="entry name" value="RAB EFFECTOR MYRIP"/>
    <property type="match status" value="1"/>
</dbReference>
<feature type="region of interest" description="Disordered" evidence="3">
    <location>
        <begin position="54"/>
        <end position="200"/>
    </location>
</feature>
<dbReference type="InterPro" id="IPR006788">
    <property type="entry name" value="Myrip/Melanophilin"/>
</dbReference>
<evidence type="ECO:0000313" key="6">
    <source>
        <dbReference type="Proteomes" id="UP001557470"/>
    </source>
</evidence>
<keyword evidence="6" id="KW-1185">Reference proteome</keyword>
<feature type="compositionally biased region" description="Basic and acidic residues" evidence="3">
    <location>
        <begin position="189"/>
        <end position="198"/>
    </location>
</feature>
<organism evidence="5 6">
    <name type="scientific">Umbra pygmaea</name>
    <name type="common">Eastern mudminnow</name>
    <dbReference type="NCBI Taxonomy" id="75934"/>
    <lineage>
        <taxon>Eukaryota</taxon>
        <taxon>Metazoa</taxon>
        <taxon>Chordata</taxon>
        <taxon>Craniata</taxon>
        <taxon>Vertebrata</taxon>
        <taxon>Euteleostomi</taxon>
        <taxon>Actinopterygii</taxon>
        <taxon>Neopterygii</taxon>
        <taxon>Teleostei</taxon>
        <taxon>Protacanthopterygii</taxon>
        <taxon>Esociformes</taxon>
        <taxon>Umbridae</taxon>
        <taxon>Umbra</taxon>
    </lineage>
</organism>
<feature type="compositionally biased region" description="Basic and acidic residues" evidence="3">
    <location>
        <begin position="122"/>
        <end position="152"/>
    </location>
</feature>
<feature type="region of interest" description="Disordered" evidence="3">
    <location>
        <begin position="246"/>
        <end position="265"/>
    </location>
</feature>
<feature type="region of interest" description="Disordered" evidence="3">
    <location>
        <begin position="1"/>
        <end position="33"/>
    </location>
</feature>
<dbReference type="Pfam" id="PF04698">
    <property type="entry name" value="Rab_eff_C"/>
    <property type="match status" value="1"/>
</dbReference>
<reference evidence="5 6" key="1">
    <citation type="submission" date="2024-06" db="EMBL/GenBank/DDBJ databases">
        <authorList>
            <person name="Pan Q."/>
            <person name="Wen M."/>
            <person name="Jouanno E."/>
            <person name="Zahm M."/>
            <person name="Klopp C."/>
            <person name="Cabau C."/>
            <person name="Louis A."/>
            <person name="Berthelot C."/>
            <person name="Parey E."/>
            <person name="Roest Crollius H."/>
            <person name="Montfort J."/>
            <person name="Robinson-Rechavi M."/>
            <person name="Bouchez O."/>
            <person name="Lampietro C."/>
            <person name="Lopez Roques C."/>
            <person name="Donnadieu C."/>
            <person name="Postlethwait J."/>
            <person name="Bobe J."/>
            <person name="Verreycken H."/>
            <person name="Guiguen Y."/>
        </authorList>
    </citation>
    <scope>NUCLEOTIDE SEQUENCE [LARGE SCALE GENOMIC DNA]</scope>
    <source>
        <strain evidence="5">Up_M1</strain>
        <tissue evidence="5">Testis</tissue>
    </source>
</reference>
<dbReference type="GO" id="GO:0008270">
    <property type="term" value="F:zinc ion binding"/>
    <property type="evidence" value="ECO:0007669"/>
    <property type="project" value="UniProtKB-KW"/>
</dbReference>
<feature type="domain" description="Rab effector MyRIP/Melanophilin" evidence="4">
    <location>
        <begin position="102"/>
        <end position="351"/>
    </location>
</feature>
<keyword evidence="1" id="KW-0479">Metal-binding</keyword>
<feature type="compositionally biased region" description="Basic and acidic residues" evidence="3">
    <location>
        <begin position="73"/>
        <end position="107"/>
    </location>
</feature>